<feature type="repeat" description="WD" evidence="6">
    <location>
        <begin position="330"/>
        <end position="371"/>
    </location>
</feature>
<feature type="compositionally biased region" description="Polar residues" evidence="7">
    <location>
        <begin position="203"/>
        <end position="213"/>
    </location>
</feature>
<dbReference type="EMBL" id="ADBL01001789">
    <property type="status" value="NOT_ANNOTATED_CDS"/>
    <property type="molecule type" value="Genomic_DNA"/>
</dbReference>
<feature type="region of interest" description="Disordered" evidence="7">
    <location>
        <begin position="45"/>
        <end position="82"/>
    </location>
</feature>
<dbReference type="SUPFAM" id="SSF50978">
    <property type="entry name" value="WD40 repeat-like"/>
    <property type="match status" value="1"/>
</dbReference>
<reference evidence="8" key="1">
    <citation type="submission" date="2010-05" db="EMBL/GenBank/DDBJ databases">
        <title>The Genome Sequence of Magnaporthe poae strain ATCC 64411.</title>
        <authorList>
            <consortium name="The Broad Institute Genome Sequencing Platform"/>
            <consortium name="Broad Institute Genome Sequencing Center for Infectious Disease"/>
            <person name="Ma L.-J."/>
            <person name="Dead R."/>
            <person name="Young S."/>
            <person name="Zeng Q."/>
            <person name="Koehrsen M."/>
            <person name="Alvarado L."/>
            <person name="Berlin A."/>
            <person name="Chapman S.B."/>
            <person name="Chen Z."/>
            <person name="Freedman E."/>
            <person name="Gellesch M."/>
            <person name="Goldberg J."/>
            <person name="Griggs A."/>
            <person name="Gujja S."/>
            <person name="Heilman E.R."/>
            <person name="Heiman D."/>
            <person name="Hepburn T."/>
            <person name="Howarth C."/>
            <person name="Jen D."/>
            <person name="Larson L."/>
            <person name="Mehta T."/>
            <person name="Neiman D."/>
            <person name="Pearson M."/>
            <person name="Roberts A."/>
            <person name="Saif S."/>
            <person name="Shea T."/>
            <person name="Shenoy N."/>
            <person name="Sisk P."/>
            <person name="Stolte C."/>
            <person name="Sykes S."/>
            <person name="Walk T."/>
            <person name="White J."/>
            <person name="Yandava C."/>
            <person name="Haas B."/>
            <person name="Nusbaum C."/>
            <person name="Birren B."/>
        </authorList>
    </citation>
    <scope>NUCLEOTIDE SEQUENCE</scope>
    <source>
        <strain evidence="8">ATCC 64411</strain>
    </source>
</reference>
<name>A0A0C4E4L7_MAGP6</name>
<feature type="region of interest" description="Disordered" evidence="7">
    <location>
        <begin position="95"/>
        <end position="120"/>
    </location>
</feature>
<evidence type="ECO:0000313" key="9">
    <source>
        <dbReference type="EnsemblFungi" id="MAPG_07414T0"/>
    </source>
</evidence>
<feature type="compositionally biased region" description="Polar residues" evidence="7">
    <location>
        <begin position="140"/>
        <end position="150"/>
    </location>
</feature>
<dbReference type="EMBL" id="GL876971">
    <property type="protein sequence ID" value="KLU88428.1"/>
    <property type="molecule type" value="Genomic_DNA"/>
</dbReference>
<gene>
    <name evidence="8" type="ORF">MAPG_07414</name>
</gene>
<sequence length="695" mass="74188">MMHPTPPNSSPICVKRSVTWAPVVHVDAPEESDDLVDAWPARGLPLTPRRSRALGSPIRCNQTPADSSPLVSAVEPAPNSPTVLTRSATAAAAAAAAAGETSSSKKEKKPPSITPRKFRKFFTPRPVPVVTRSALHDITRSSLNATQQPVDETARELFRNPARSGARAGKRPTAALDCDDLDSGNGGKRQKTSRPSAGLGSLETISASPTNPLEDSKPPAPNLRIPLNHRGTAAQVFQRELGDIDRAFDMLELAHPVLDWRTQTADFCSGQDYIHSTVQADSNQPRSTIFSQAACNTNNMVLIGDNMGNVRLLDTEASGEDGFQKPHVLWTAHDNAVTDVAVSSDDLRAATASADRTGIVWDMMTQKPLTLLPCNGSVKSIRFQPGQGAGNVVATSSRDGLVQVWDLRCRNGRFSDWQDDAMGDASESCEYPVPHGAPLNSFVSAHQVSARGGRGGQHAVVTTLEFMPAGKEHLILSACEANATIKLWDIRTVRHEQSSNSASKPVSIVAPPPGHAGYRDWGVSSLALGRRARLYALCKDNTVYAYSTAHLALGRAPELDAGYSLTRRRSSPVHSGLAPLYGFRHTLFTSPSFFVKLAVRPARDGRSEMLAVGSGHGTPVLFPTDEGYIRSQQDVGSAAASGASLPARTEGSWGMCMSVRSWRTLSRLSSGSLGGSSAYDSKCVRLGGPTGNSII</sequence>
<dbReference type="GO" id="GO:0043161">
    <property type="term" value="P:proteasome-mediated ubiquitin-dependent protein catabolic process"/>
    <property type="evidence" value="ECO:0007669"/>
    <property type="project" value="TreeGrafter"/>
</dbReference>
<dbReference type="Gene3D" id="2.130.10.10">
    <property type="entry name" value="YVTN repeat-like/Quinoprotein amine dehydrogenase"/>
    <property type="match status" value="2"/>
</dbReference>
<dbReference type="InterPro" id="IPR015943">
    <property type="entry name" value="WD40/YVTN_repeat-like_dom_sf"/>
</dbReference>
<dbReference type="Pfam" id="PF00400">
    <property type="entry name" value="WD40"/>
    <property type="match status" value="2"/>
</dbReference>
<evidence type="ECO:0000256" key="6">
    <source>
        <dbReference type="PROSITE-ProRule" id="PRU00221"/>
    </source>
</evidence>
<dbReference type="EnsemblFungi" id="MAPG_07414T0">
    <property type="protein sequence ID" value="MAPG_07414T0"/>
    <property type="gene ID" value="MAPG_07414"/>
</dbReference>
<dbReference type="EMBL" id="ADBL01001790">
    <property type="status" value="NOT_ANNOTATED_CDS"/>
    <property type="molecule type" value="Genomic_DNA"/>
</dbReference>
<reference evidence="9" key="4">
    <citation type="journal article" date="2015" name="G3 (Bethesda)">
        <title>Genome sequences of three phytopathogenic species of the Magnaporthaceae family of fungi.</title>
        <authorList>
            <person name="Okagaki L.H."/>
            <person name="Nunes C.C."/>
            <person name="Sailsbery J."/>
            <person name="Clay B."/>
            <person name="Brown D."/>
            <person name="John T."/>
            <person name="Oh Y."/>
            <person name="Young N."/>
            <person name="Fitzgerald M."/>
            <person name="Haas B.J."/>
            <person name="Zeng Q."/>
            <person name="Young S."/>
            <person name="Adiconis X."/>
            <person name="Fan L."/>
            <person name="Levin J.Z."/>
            <person name="Mitchell T.K."/>
            <person name="Okubara P.A."/>
            <person name="Farman M.L."/>
            <person name="Kohn L.M."/>
            <person name="Birren B."/>
            <person name="Ma L.-J."/>
            <person name="Dean R.A."/>
        </authorList>
    </citation>
    <scope>NUCLEOTIDE SEQUENCE</scope>
    <source>
        <strain evidence="9">ATCC 64411 / 73-15</strain>
    </source>
</reference>
<evidence type="ECO:0000256" key="7">
    <source>
        <dbReference type="SAM" id="MobiDB-lite"/>
    </source>
</evidence>
<dbReference type="PROSITE" id="PS50082">
    <property type="entry name" value="WD_REPEATS_2"/>
    <property type="match status" value="2"/>
</dbReference>
<comment type="pathway">
    <text evidence="1">Protein modification; protein ubiquitination.</text>
</comment>
<reference evidence="9" key="5">
    <citation type="submission" date="2015-06" db="UniProtKB">
        <authorList>
            <consortium name="EnsemblFungi"/>
        </authorList>
    </citation>
    <scope>IDENTIFICATION</scope>
    <source>
        <strain evidence="9">ATCC 64411</strain>
    </source>
</reference>
<dbReference type="PANTHER" id="PTHR22852:SF0">
    <property type="entry name" value="DENTICLELESS PROTEIN HOMOLOG"/>
    <property type="match status" value="1"/>
</dbReference>
<feature type="region of interest" description="Disordered" evidence="7">
    <location>
        <begin position="140"/>
        <end position="226"/>
    </location>
</feature>
<dbReference type="InterPro" id="IPR036322">
    <property type="entry name" value="WD40_repeat_dom_sf"/>
</dbReference>
<dbReference type="STRING" id="644358.A0A0C4E4L7"/>
<proteinExistence type="inferred from homology"/>
<comment type="similarity">
    <text evidence="5">Belongs to the WD repeat cdt2 family.</text>
</comment>
<dbReference type="eggNOG" id="KOG0321">
    <property type="taxonomic scope" value="Eukaryota"/>
</dbReference>
<dbReference type="OrthoDB" id="2096344at2759"/>
<evidence type="ECO:0000256" key="1">
    <source>
        <dbReference type="ARBA" id="ARBA00004906"/>
    </source>
</evidence>
<keyword evidence="10" id="KW-1185">Reference proteome</keyword>
<keyword evidence="2 6" id="KW-0853">WD repeat</keyword>
<dbReference type="InterPro" id="IPR051865">
    <property type="entry name" value="WD-repeat_CDT2_adapter"/>
</dbReference>
<dbReference type="GO" id="GO:0005634">
    <property type="term" value="C:nucleus"/>
    <property type="evidence" value="ECO:0007669"/>
    <property type="project" value="TreeGrafter"/>
</dbReference>
<dbReference type="GO" id="GO:0030674">
    <property type="term" value="F:protein-macromolecule adaptor activity"/>
    <property type="evidence" value="ECO:0007669"/>
    <property type="project" value="TreeGrafter"/>
</dbReference>
<feature type="compositionally biased region" description="Polar residues" evidence="7">
    <location>
        <begin position="59"/>
        <end position="70"/>
    </location>
</feature>
<organism evidence="9 10">
    <name type="scientific">Magnaporthiopsis poae (strain ATCC 64411 / 73-15)</name>
    <name type="common">Kentucky bluegrass fungus</name>
    <name type="synonym">Magnaporthe poae</name>
    <dbReference type="NCBI Taxonomy" id="644358"/>
    <lineage>
        <taxon>Eukaryota</taxon>
        <taxon>Fungi</taxon>
        <taxon>Dikarya</taxon>
        <taxon>Ascomycota</taxon>
        <taxon>Pezizomycotina</taxon>
        <taxon>Sordariomycetes</taxon>
        <taxon>Sordariomycetidae</taxon>
        <taxon>Magnaporthales</taxon>
        <taxon>Magnaporthaceae</taxon>
        <taxon>Magnaporthiopsis</taxon>
    </lineage>
</organism>
<dbReference type="Proteomes" id="UP000011715">
    <property type="component" value="Unassembled WGS sequence"/>
</dbReference>
<evidence type="ECO:0000256" key="4">
    <source>
        <dbReference type="ARBA" id="ARBA00022786"/>
    </source>
</evidence>
<reference evidence="10" key="2">
    <citation type="submission" date="2010-05" db="EMBL/GenBank/DDBJ databases">
        <title>The genome sequence of Magnaporthe poae strain ATCC 64411.</title>
        <authorList>
            <person name="Ma L.-J."/>
            <person name="Dead R."/>
            <person name="Young S."/>
            <person name="Zeng Q."/>
            <person name="Koehrsen M."/>
            <person name="Alvarado L."/>
            <person name="Berlin A."/>
            <person name="Chapman S.B."/>
            <person name="Chen Z."/>
            <person name="Freedman E."/>
            <person name="Gellesch M."/>
            <person name="Goldberg J."/>
            <person name="Griggs A."/>
            <person name="Gujja S."/>
            <person name="Heilman E.R."/>
            <person name="Heiman D."/>
            <person name="Hepburn T."/>
            <person name="Howarth C."/>
            <person name="Jen D."/>
            <person name="Larson L."/>
            <person name="Mehta T."/>
            <person name="Neiman D."/>
            <person name="Pearson M."/>
            <person name="Roberts A."/>
            <person name="Saif S."/>
            <person name="Shea T."/>
            <person name="Shenoy N."/>
            <person name="Sisk P."/>
            <person name="Stolte C."/>
            <person name="Sykes S."/>
            <person name="Walk T."/>
            <person name="White J."/>
            <person name="Yandava C."/>
            <person name="Haas B."/>
            <person name="Nusbaum C."/>
            <person name="Birren B."/>
        </authorList>
    </citation>
    <scope>NUCLEOTIDE SEQUENCE [LARGE SCALE GENOMIC DNA]</scope>
    <source>
        <strain evidence="10">ATCC 64411 / 73-15</strain>
    </source>
</reference>
<evidence type="ECO:0000256" key="2">
    <source>
        <dbReference type="ARBA" id="ARBA00022574"/>
    </source>
</evidence>
<dbReference type="AlphaFoldDB" id="A0A0C4E4L7"/>
<dbReference type="InterPro" id="IPR001680">
    <property type="entry name" value="WD40_rpt"/>
</dbReference>
<evidence type="ECO:0000256" key="5">
    <source>
        <dbReference type="ARBA" id="ARBA00038344"/>
    </source>
</evidence>
<dbReference type="PROSITE" id="PS50294">
    <property type="entry name" value="WD_REPEATS_REGION"/>
    <property type="match status" value="1"/>
</dbReference>
<evidence type="ECO:0000313" key="8">
    <source>
        <dbReference type="EMBL" id="KLU88428.1"/>
    </source>
</evidence>
<dbReference type="SMART" id="SM00320">
    <property type="entry name" value="WD40"/>
    <property type="match status" value="4"/>
</dbReference>
<reference evidence="8" key="3">
    <citation type="submission" date="2011-03" db="EMBL/GenBank/DDBJ databases">
        <title>Annotation of Magnaporthe poae ATCC 64411.</title>
        <authorList>
            <person name="Ma L.-J."/>
            <person name="Dead R."/>
            <person name="Young S.K."/>
            <person name="Zeng Q."/>
            <person name="Gargeya S."/>
            <person name="Fitzgerald M."/>
            <person name="Haas B."/>
            <person name="Abouelleil A."/>
            <person name="Alvarado L."/>
            <person name="Arachchi H.M."/>
            <person name="Berlin A."/>
            <person name="Brown A."/>
            <person name="Chapman S.B."/>
            <person name="Chen Z."/>
            <person name="Dunbar C."/>
            <person name="Freedman E."/>
            <person name="Gearin G."/>
            <person name="Gellesch M."/>
            <person name="Goldberg J."/>
            <person name="Griggs A."/>
            <person name="Gujja S."/>
            <person name="Heiman D."/>
            <person name="Howarth C."/>
            <person name="Larson L."/>
            <person name="Lui A."/>
            <person name="MacDonald P.J.P."/>
            <person name="Mehta T."/>
            <person name="Montmayeur A."/>
            <person name="Murphy C."/>
            <person name="Neiman D."/>
            <person name="Pearson M."/>
            <person name="Priest M."/>
            <person name="Roberts A."/>
            <person name="Saif S."/>
            <person name="Shea T."/>
            <person name="Shenoy N."/>
            <person name="Sisk P."/>
            <person name="Stolte C."/>
            <person name="Sykes S."/>
            <person name="Yandava C."/>
            <person name="Wortman J."/>
            <person name="Nusbaum C."/>
            <person name="Birren B."/>
        </authorList>
    </citation>
    <scope>NUCLEOTIDE SEQUENCE</scope>
    <source>
        <strain evidence="8">ATCC 64411</strain>
    </source>
</reference>
<accession>A0A0C4E4L7</accession>
<keyword evidence="3" id="KW-0677">Repeat</keyword>
<evidence type="ECO:0000313" key="10">
    <source>
        <dbReference type="Proteomes" id="UP000011715"/>
    </source>
</evidence>
<dbReference type="VEuPathDB" id="FungiDB:MAPG_07414"/>
<evidence type="ECO:0000256" key="3">
    <source>
        <dbReference type="ARBA" id="ARBA00022737"/>
    </source>
</evidence>
<dbReference type="PANTHER" id="PTHR22852">
    <property type="entry name" value="LETHAL 2 DENTICLELESS PROTEIN RETINOIC ACID-REGULATED NUCLEAR MATRIX-ASSOCIATED PROTEIN"/>
    <property type="match status" value="1"/>
</dbReference>
<keyword evidence="4" id="KW-0833">Ubl conjugation pathway</keyword>
<dbReference type="InterPro" id="IPR019775">
    <property type="entry name" value="WD40_repeat_CS"/>
</dbReference>
<dbReference type="PROSITE" id="PS00678">
    <property type="entry name" value="WD_REPEATS_1"/>
    <property type="match status" value="1"/>
</dbReference>
<protein>
    <submittedName>
        <fullName evidence="8">WD repeat-containing protein</fullName>
    </submittedName>
</protein>
<feature type="repeat" description="WD" evidence="6">
    <location>
        <begin position="371"/>
        <end position="408"/>
    </location>
</feature>